<keyword evidence="2" id="KW-0472">Membrane</keyword>
<feature type="region of interest" description="Disordered" evidence="1">
    <location>
        <begin position="359"/>
        <end position="382"/>
    </location>
</feature>
<dbReference type="Proteomes" id="UP001203297">
    <property type="component" value="Unassembled WGS sequence"/>
</dbReference>
<sequence length="510" mass="53730">MAVVLPQSSLLTQPGVMSIHTSFDSEDAPPIIPTPSTSINWWPYPPWGQSTVSPTPMDTTSPSLSSTTSATVASSDSPVSTTFSGAMIQSTPSSVSPEVTVIHFSALPIASSRPKLDTASRSHFNVLYLIPVFVAVGLALGALSGSSHGTRTRGGATALVPGPPYIPMRDTSRNPDVTHEPSQTVVGSPSKYTRHGALRSSRSWLSTVARAGLHRGSMRSSVPTSRGSTTRAAASSHSQPLSNSPTRARSRGSTTSPGSLSDEESIPYDSVRHGSIRRGILERLQRGSDRSAPGVSRDPSRRTAQTYLSAGSVYSGTRSGDSRAPSAVPTLTPPPRDVNTTEWAVDAHPGERWLAWTRSWASSPPPARGDKFTTVPSRRAAQEKKDFEALLRSPPQVTSSPLQSTLTFSPATAPACVFGPDETCVTAMRARGSSSASSITHSNGHGTPAMRYAARQTALTRVGEIIANSYSSRDFAPNSPNAFGAELASLEDNAPAAGIEQRLGSRRGGY</sequence>
<feature type="compositionally biased region" description="Polar residues" evidence="1">
    <location>
        <begin position="239"/>
        <end position="259"/>
    </location>
</feature>
<keyword evidence="4" id="KW-1185">Reference proteome</keyword>
<name>A0AAD4QN42_9AGAM</name>
<comment type="caution">
    <text evidence="3">The sequence shown here is derived from an EMBL/GenBank/DDBJ whole genome shotgun (WGS) entry which is preliminary data.</text>
</comment>
<evidence type="ECO:0000313" key="3">
    <source>
        <dbReference type="EMBL" id="KAI0300003.1"/>
    </source>
</evidence>
<reference evidence="3" key="1">
    <citation type="journal article" date="2022" name="New Phytol.">
        <title>Evolutionary transition to the ectomycorrhizal habit in the genomes of a hyperdiverse lineage of mushroom-forming fungi.</title>
        <authorList>
            <person name="Looney B."/>
            <person name="Miyauchi S."/>
            <person name="Morin E."/>
            <person name="Drula E."/>
            <person name="Courty P.E."/>
            <person name="Kohler A."/>
            <person name="Kuo A."/>
            <person name="LaButti K."/>
            <person name="Pangilinan J."/>
            <person name="Lipzen A."/>
            <person name="Riley R."/>
            <person name="Andreopoulos W."/>
            <person name="He G."/>
            <person name="Johnson J."/>
            <person name="Nolan M."/>
            <person name="Tritt A."/>
            <person name="Barry K.W."/>
            <person name="Grigoriev I.V."/>
            <person name="Nagy L.G."/>
            <person name="Hibbett D."/>
            <person name="Henrissat B."/>
            <person name="Matheny P.B."/>
            <person name="Labbe J."/>
            <person name="Martin F.M."/>
        </authorList>
    </citation>
    <scope>NUCLEOTIDE SEQUENCE</scope>
    <source>
        <strain evidence="3">BPL690</strain>
    </source>
</reference>
<organism evidence="3 4">
    <name type="scientific">Multifurca ochricompacta</name>
    <dbReference type="NCBI Taxonomy" id="376703"/>
    <lineage>
        <taxon>Eukaryota</taxon>
        <taxon>Fungi</taxon>
        <taxon>Dikarya</taxon>
        <taxon>Basidiomycota</taxon>
        <taxon>Agaricomycotina</taxon>
        <taxon>Agaricomycetes</taxon>
        <taxon>Russulales</taxon>
        <taxon>Russulaceae</taxon>
        <taxon>Multifurca</taxon>
    </lineage>
</organism>
<feature type="compositionally biased region" description="Low complexity" evidence="1">
    <location>
        <begin position="224"/>
        <end position="238"/>
    </location>
</feature>
<feature type="compositionally biased region" description="Basic and acidic residues" evidence="1">
    <location>
        <begin position="279"/>
        <end position="289"/>
    </location>
</feature>
<feature type="compositionally biased region" description="Basic and acidic residues" evidence="1">
    <location>
        <begin position="170"/>
        <end position="179"/>
    </location>
</feature>
<keyword evidence="2" id="KW-0812">Transmembrane</keyword>
<feature type="compositionally biased region" description="Polar residues" evidence="1">
    <location>
        <begin position="180"/>
        <end position="191"/>
    </location>
</feature>
<gene>
    <name evidence="3" type="ORF">B0F90DRAFT_1817806</name>
</gene>
<evidence type="ECO:0000256" key="1">
    <source>
        <dbReference type="SAM" id="MobiDB-lite"/>
    </source>
</evidence>
<feature type="region of interest" description="Disordered" evidence="1">
    <location>
        <begin position="146"/>
        <end position="339"/>
    </location>
</feature>
<feature type="compositionally biased region" description="Polar residues" evidence="1">
    <location>
        <begin position="302"/>
        <end position="319"/>
    </location>
</feature>
<accession>A0AAD4QN42</accession>
<dbReference type="EMBL" id="WTXG01000020">
    <property type="protein sequence ID" value="KAI0300003.1"/>
    <property type="molecule type" value="Genomic_DNA"/>
</dbReference>
<dbReference type="AlphaFoldDB" id="A0AAD4QN42"/>
<keyword evidence="2" id="KW-1133">Transmembrane helix</keyword>
<protein>
    <submittedName>
        <fullName evidence="3">Uncharacterized protein</fullName>
    </submittedName>
</protein>
<feature type="region of interest" description="Disordered" evidence="1">
    <location>
        <begin position="52"/>
        <end position="76"/>
    </location>
</feature>
<evidence type="ECO:0000313" key="4">
    <source>
        <dbReference type="Proteomes" id="UP001203297"/>
    </source>
</evidence>
<feature type="transmembrane region" description="Helical" evidence="2">
    <location>
        <begin position="124"/>
        <end position="143"/>
    </location>
</feature>
<proteinExistence type="predicted"/>
<evidence type="ECO:0000256" key="2">
    <source>
        <dbReference type="SAM" id="Phobius"/>
    </source>
</evidence>